<proteinExistence type="inferred from homology"/>
<evidence type="ECO:0000256" key="2">
    <source>
        <dbReference type="ARBA" id="ARBA00022737"/>
    </source>
</evidence>
<dbReference type="PANTHER" id="PTHR45717:SF57">
    <property type="entry name" value="PENTACOTRIPEPTIDE-REPEAT REGION OF PRORP DOMAIN-CONTAINING PROTEIN"/>
    <property type="match status" value="1"/>
</dbReference>
<dbReference type="OrthoDB" id="1890565at2759"/>
<dbReference type="EMBL" id="SZYD01000002">
    <property type="protein sequence ID" value="KAD7117908.1"/>
    <property type="molecule type" value="Genomic_DNA"/>
</dbReference>
<evidence type="ECO:0008006" key="6">
    <source>
        <dbReference type="Google" id="ProtNLM"/>
    </source>
</evidence>
<accession>A0A5N6PYN8</accession>
<dbReference type="Pfam" id="PF13041">
    <property type="entry name" value="PPR_2"/>
    <property type="match status" value="1"/>
</dbReference>
<dbReference type="Pfam" id="PF01535">
    <property type="entry name" value="PPR"/>
    <property type="match status" value="4"/>
</dbReference>
<dbReference type="PROSITE" id="PS51375">
    <property type="entry name" value="PPR"/>
    <property type="match status" value="1"/>
</dbReference>
<dbReference type="GO" id="GO:0003729">
    <property type="term" value="F:mRNA binding"/>
    <property type="evidence" value="ECO:0007669"/>
    <property type="project" value="UniProtKB-ARBA"/>
</dbReference>
<keyword evidence="2" id="KW-0677">Repeat</keyword>
<name>A0A5N6PYN8_9ASTR</name>
<evidence type="ECO:0000256" key="1">
    <source>
        <dbReference type="ARBA" id="ARBA00007626"/>
    </source>
</evidence>
<organism evidence="4 5">
    <name type="scientific">Mikania micrantha</name>
    <name type="common">bitter vine</name>
    <dbReference type="NCBI Taxonomy" id="192012"/>
    <lineage>
        <taxon>Eukaryota</taxon>
        <taxon>Viridiplantae</taxon>
        <taxon>Streptophyta</taxon>
        <taxon>Embryophyta</taxon>
        <taxon>Tracheophyta</taxon>
        <taxon>Spermatophyta</taxon>
        <taxon>Magnoliopsida</taxon>
        <taxon>eudicotyledons</taxon>
        <taxon>Gunneridae</taxon>
        <taxon>Pentapetalae</taxon>
        <taxon>asterids</taxon>
        <taxon>campanulids</taxon>
        <taxon>Asterales</taxon>
        <taxon>Asteraceae</taxon>
        <taxon>Asteroideae</taxon>
        <taxon>Heliantheae alliance</taxon>
        <taxon>Eupatorieae</taxon>
        <taxon>Mikania</taxon>
    </lineage>
</organism>
<sequence length="383" mass="43555">MSKWMTDRRYLPPTKGDIRDRLHLIYKVYGLDKAEEFYNNISHVFKGFIVDICLLNIYSLEKLEDKAEALMQNLRETGRIMTPLAFNILLNLYYSVGNWEKMDALTKEMEKNGLYPDKYSFTPWLNAYAAKGNIEGLNQIMKIMESDPRVGMDAYTYLIAANAFMKVGLVEKSLELLKKVEKIAITSKDKYKTLNTVLSTYAKLGKAGEVDRIWKILKKDKIYNSGYKNMISSLLKIDDVEGAEKIFKEWETKGLSFDFHVPDDLIEVYVKNGELGKAEAILNSGIEKGGTPGFRTWYRLMIGYIEGDQVLKGVEALKNAALSYRLSSNEEAVKDKLLIILECLEGKHNVEEIEGIVKSLVADGIFSSTVCKKLSDFITNKTS</sequence>
<gene>
    <name evidence="4" type="ORF">E3N88_05176</name>
</gene>
<dbReference type="InterPro" id="IPR002885">
    <property type="entry name" value="PPR_rpt"/>
</dbReference>
<comment type="caution">
    <text evidence="4">The sequence shown here is derived from an EMBL/GenBank/DDBJ whole genome shotgun (WGS) entry which is preliminary data.</text>
</comment>
<dbReference type="NCBIfam" id="TIGR00756">
    <property type="entry name" value="PPR"/>
    <property type="match status" value="1"/>
</dbReference>
<evidence type="ECO:0000313" key="5">
    <source>
        <dbReference type="Proteomes" id="UP000326396"/>
    </source>
</evidence>
<dbReference type="InterPro" id="IPR011990">
    <property type="entry name" value="TPR-like_helical_dom_sf"/>
</dbReference>
<feature type="repeat" description="PPR" evidence="3">
    <location>
        <begin position="82"/>
        <end position="116"/>
    </location>
</feature>
<dbReference type="AlphaFoldDB" id="A0A5N6PYN8"/>
<dbReference type="PANTHER" id="PTHR45717">
    <property type="entry name" value="OS12G0527900 PROTEIN"/>
    <property type="match status" value="1"/>
</dbReference>
<dbReference type="GO" id="GO:0005739">
    <property type="term" value="C:mitochondrion"/>
    <property type="evidence" value="ECO:0007669"/>
    <property type="project" value="TreeGrafter"/>
</dbReference>
<evidence type="ECO:0000313" key="4">
    <source>
        <dbReference type="EMBL" id="KAD7117908.1"/>
    </source>
</evidence>
<dbReference type="Gene3D" id="1.25.40.10">
    <property type="entry name" value="Tetratricopeptide repeat domain"/>
    <property type="match status" value="2"/>
</dbReference>
<reference evidence="4 5" key="1">
    <citation type="submission" date="2019-05" db="EMBL/GenBank/DDBJ databases">
        <title>Mikania micrantha, genome provides insights into the molecular mechanism of rapid growth.</title>
        <authorList>
            <person name="Liu B."/>
        </authorList>
    </citation>
    <scope>NUCLEOTIDE SEQUENCE [LARGE SCALE GENOMIC DNA]</scope>
    <source>
        <strain evidence="4">NLD-2019</strain>
        <tissue evidence="4">Leaf</tissue>
    </source>
</reference>
<dbReference type="Proteomes" id="UP000326396">
    <property type="component" value="Linkage Group LG10"/>
</dbReference>
<evidence type="ECO:0000256" key="3">
    <source>
        <dbReference type="PROSITE-ProRule" id="PRU00708"/>
    </source>
</evidence>
<comment type="similarity">
    <text evidence="1">Belongs to the PPR family. P subfamily.</text>
</comment>
<keyword evidence="5" id="KW-1185">Reference proteome</keyword>
<protein>
    <recommendedName>
        <fullName evidence="6">Pentacotripeptide-repeat region of PRORP domain-containing protein</fullName>
    </recommendedName>
</protein>